<sequence length="346" mass="37625">MAQVRPEALSATLARRIPALVWIHGDEPLLVIESTDLARRAMREAGFQERQVFDVDRSFRVEALVAETRSLSLFASSRIIELRLSGKPGKELGQALAEAAADADEGTRLLVSGPRLDRTATSAAWFTELDRAACVVPIFPVERAQLPKWIAHRLAAARQRADEATLAFLAERVEGNLLAAHQELRKLALLFPEGLLPAEEVRQAVLNVARYDAFSLADAMLAGDAARTLRSVDGLRAEGEAAPLALWAISDPIRNLARLADGSGQGRPLTQRMRELRIFGPRERLYERALGRLDARALAVALQEAARIDRIIKGLVADDAWAAMARLAASIAGAPALARPPDPLLS</sequence>
<dbReference type="Gene3D" id="1.10.8.60">
    <property type="match status" value="1"/>
</dbReference>
<dbReference type="InterPro" id="IPR010372">
    <property type="entry name" value="DNA_pol3_delta_N"/>
</dbReference>
<feature type="domain" description="DNA polymerase III delta N-terminal" evidence="9">
    <location>
        <begin position="23"/>
        <end position="138"/>
    </location>
</feature>
<keyword evidence="3 10" id="KW-0808">Transferase</keyword>
<proteinExistence type="inferred from homology"/>
<evidence type="ECO:0000256" key="5">
    <source>
        <dbReference type="ARBA" id="ARBA00022705"/>
    </source>
</evidence>
<dbReference type="Proteomes" id="UP000532440">
    <property type="component" value="Unassembled WGS sequence"/>
</dbReference>
<dbReference type="PANTHER" id="PTHR34388:SF1">
    <property type="entry name" value="DNA POLYMERASE III SUBUNIT DELTA"/>
    <property type="match status" value="1"/>
</dbReference>
<evidence type="ECO:0000256" key="4">
    <source>
        <dbReference type="ARBA" id="ARBA00022695"/>
    </source>
</evidence>
<comment type="similarity">
    <text evidence="7">Belongs to the DNA polymerase HolA subunit family.</text>
</comment>
<gene>
    <name evidence="10" type="ORF">HNQ70_000736</name>
</gene>
<dbReference type="SUPFAM" id="SSF48019">
    <property type="entry name" value="post-AAA+ oligomerization domain-like"/>
    <property type="match status" value="1"/>
</dbReference>
<dbReference type="CDD" id="cd18138">
    <property type="entry name" value="HLD_clamp_pol_III_delta"/>
    <property type="match status" value="1"/>
</dbReference>
<dbReference type="GO" id="GO:0003677">
    <property type="term" value="F:DNA binding"/>
    <property type="evidence" value="ECO:0007669"/>
    <property type="project" value="InterPro"/>
</dbReference>
<dbReference type="AlphaFoldDB" id="A0A7W8M7N1"/>
<dbReference type="RefSeq" id="WP_183964407.1">
    <property type="nucleotide sequence ID" value="NZ_BAABEW010000008.1"/>
</dbReference>
<dbReference type="NCBIfam" id="TIGR01128">
    <property type="entry name" value="holA"/>
    <property type="match status" value="1"/>
</dbReference>
<dbReference type="EC" id="2.7.7.7" evidence="1"/>
<evidence type="ECO:0000256" key="8">
    <source>
        <dbReference type="ARBA" id="ARBA00049244"/>
    </source>
</evidence>
<dbReference type="GO" id="GO:0006261">
    <property type="term" value="P:DNA-templated DNA replication"/>
    <property type="evidence" value="ECO:0007669"/>
    <property type="project" value="TreeGrafter"/>
</dbReference>
<dbReference type="Gene3D" id="1.20.272.10">
    <property type="match status" value="1"/>
</dbReference>
<keyword evidence="5" id="KW-0235">DNA replication</keyword>
<organism evidence="10 11">
    <name type="scientific">Quisquiliibacterium transsilvanicum</name>
    <dbReference type="NCBI Taxonomy" id="1549638"/>
    <lineage>
        <taxon>Bacteria</taxon>
        <taxon>Pseudomonadati</taxon>
        <taxon>Pseudomonadota</taxon>
        <taxon>Betaproteobacteria</taxon>
        <taxon>Burkholderiales</taxon>
        <taxon>Burkholderiaceae</taxon>
        <taxon>Quisquiliibacterium</taxon>
    </lineage>
</organism>
<dbReference type="GO" id="GO:0003887">
    <property type="term" value="F:DNA-directed DNA polymerase activity"/>
    <property type="evidence" value="ECO:0007669"/>
    <property type="project" value="UniProtKB-KW"/>
</dbReference>
<reference evidence="10 11" key="1">
    <citation type="submission" date="2020-08" db="EMBL/GenBank/DDBJ databases">
        <title>Genomic Encyclopedia of Type Strains, Phase IV (KMG-IV): sequencing the most valuable type-strain genomes for metagenomic binning, comparative biology and taxonomic classification.</title>
        <authorList>
            <person name="Goeker M."/>
        </authorList>
    </citation>
    <scope>NUCLEOTIDE SEQUENCE [LARGE SCALE GENOMIC DNA]</scope>
    <source>
        <strain evidence="10 11">DSM 29781</strain>
    </source>
</reference>
<evidence type="ECO:0000256" key="7">
    <source>
        <dbReference type="ARBA" id="ARBA00034754"/>
    </source>
</evidence>
<dbReference type="PANTHER" id="PTHR34388">
    <property type="entry name" value="DNA POLYMERASE III SUBUNIT DELTA"/>
    <property type="match status" value="1"/>
</dbReference>
<evidence type="ECO:0000256" key="2">
    <source>
        <dbReference type="ARBA" id="ARBA00017703"/>
    </source>
</evidence>
<dbReference type="EMBL" id="JACHGB010000002">
    <property type="protein sequence ID" value="MBB5270732.1"/>
    <property type="molecule type" value="Genomic_DNA"/>
</dbReference>
<protein>
    <recommendedName>
        <fullName evidence="2">DNA polymerase III subunit delta</fullName>
        <ecNumber evidence="1">2.7.7.7</ecNumber>
    </recommendedName>
</protein>
<comment type="caution">
    <text evidence="10">The sequence shown here is derived from an EMBL/GenBank/DDBJ whole genome shotgun (WGS) entry which is preliminary data.</text>
</comment>
<dbReference type="InterPro" id="IPR027417">
    <property type="entry name" value="P-loop_NTPase"/>
</dbReference>
<evidence type="ECO:0000256" key="3">
    <source>
        <dbReference type="ARBA" id="ARBA00022679"/>
    </source>
</evidence>
<keyword evidence="6" id="KW-0239">DNA-directed DNA polymerase</keyword>
<dbReference type="GO" id="GO:0009360">
    <property type="term" value="C:DNA polymerase III complex"/>
    <property type="evidence" value="ECO:0007669"/>
    <property type="project" value="InterPro"/>
</dbReference>
<evidence type="ECO:0000313" key="11">
    <source>
        <dbReference type="Proteomes" id="UP000532440"/>
    </source>
</evidence>
<name>A0A7W8M7N1_9BURK</name>
<dbReference type="InterPro" id="IPR005790">
    <property type="entry name" value="DNA_polIII_delta"/>
</dbReference>
<accession>A0A7W8M7N1</accession>
<evidence type="ECO:0000259" key="9">
    <source>
        <dbReference type="Pfam" id="PF06144"/>
    </source>
</evidence>
<evidence type="ECO:0000313" key="10">
    <source>
        <dbReference type="EMBL" id="MBB5270732.1"/>
    </source>
</evidence>
<comment type="catalytic activity">
    <reaction evidence="8">
        <text>DNA(n) + a 2'-deoxyribonucleoside 5'-triphosphate = DNA(n+1) + diphosphate</text>
        <dbReference type="Rhea" id="RHEA:22508"/>
        <dbReference type="Rhea" id="RHEA-COMP:17339"/>
        <dbReference type="Rhea" id="RHEA-COMP:17340"/>
        <dbReference type="ChEBI" id="CHEBI:33019"/>
        <dbReference type="ChEBI" id="CHEBI:61560"/>
        <dbReference type="ChEBI" id="CHEBI:173112"/>
        <dbReference type="EC" id="2.7.7.7"/>
    </reaction>
</comment>
<dbReference type="Gene3D" id="3.40.50.300">
    <property type="entry name" value="P-loop containing nucleotide triphosphate hydrolases"/>
    <property type="match status" value="1"/>
</dbReference>
<dbReference type="SUPFAM" id="SSF52540">
    <property type="entry name" value="P-loop containing nucleoside triphosphate hydrolases"/>
    <property type="match status" value="1"/>
</dbReference>
<keyword evidence="4 10" id="KW-0548">Nucleotidyltransferase</keyword>
<keyword evidence="11" id="KW-1185">Reference proteome</keyword>
<evidence type="ECO:0000256" key="6">
    <source>
        <dbReference type="ARBA" id="ARBA00022932"/>
    </source>
</evidence>
<dbReference type="InterPro" id="IPR008921">
    <property type="entry name" value="DNA_pol3_clamp-load_cplx_C"/>
</dbReference>
<dbReference type="Pfam" id="PF06144">
    <property type="entry name" value="DNA_pol3_delta"/>
    <property type="match status" value="1"/>
</dbReference>
<evidence type="ECO:0000256" key="1">
    <source>
        <dbReference type="ARBA" id="ARBA00012417"/>
    </source>
</evidence>